<accession>A0A7C5M4S9</accession>
<protein>
    <submittedName>
        <fullName evidence="1">Uncharacterized protein</fullName>
    </submittedName>
</protein>
<comment type="caution">
    <text evidence="1">The sequence shown here is derived from an EMBL/GenBank/DDBJ whole genome shotgun (WGS) entry which is preliminary data.</text>
</comment>
<dbReference type="EMBL" id="DRTV01000202">
    <property type="protein sequence ID" value="HHF58352.1"/>
    <property type="molecule type" value="Genomic_DNA"/>
</dbReference>
<proteinExistence type="predicted"/>
<dbReference type="AlphaFoldDB" id="A0A7C5M4S9"/>
<gene>
    <name evidence="1" type="ORF">ENL41_02885</name>
</gene>
<reference evidence="1" key="1">
    <citation type="journal article" date="2020" name="mSystems">
        <title>Genome- and Community-Level Interaction Insights into Carbon Utilization and Element Cycling Functions of Hydrothermarchaeota in Hydrothermal Sediment.</title>
        <authorList>
            <person name="Zhou Z."/>
            <person name="Liu Y."/>
            <person name="Xu W."/>
            <person name="Pan J."/>
            <person name="Luo Z.H."/>
            <person name="Li M."/>
        </authorList>
    </citation>
    <scope>NUCLEOTIDE SEQUENCE [LARGE SCALE GENOMIC DNA]</scope>
    <source>
        <strain evidence="1">HyVt-94</strain>
    </source>
</reference>
<sequence length="61" mass="6743">MTLEEKVGQLNQMIGCKAYDKQDDRTIISDKFKNIISGNGIGALYGVLRADPWAGITLKQD</sequence>
<name>A0A7C5M4S9_UNCW3</name>
<organism evidence="1">
    <name type="scientific">candidate division WOR-3 bacterium</name>
    <dbReference type="NCBI Taxonomy" id="2052148"/>
    <lineage>
        <taxon>Bacteria</taxon>
        <taxon>Bacteria division WOR-3</taxon>
    </lineage>
</organism>
<dbReference type="Proteomes" id="UP000886014">
    <property type="component" value="Unassembled WGS sequence"/>
</dbReference>
<evidence type="ECO:0000313" key="1">
    <source>
        <dbReference type="EMBL" id="HHF58352.1"/>
    </source>
</evidence>